<dbReference type="AlphaFoldDB" id="A0A927N4P1"/>
<organism evidence="2 3">
    <name type="scientific">Actinopolymorpha pittospori</name>
    <dbReference type="NCBI Taxonomy" id="648752"/>
    <lineage>
        <taxon>Bacteria</taxon>
        <taxon>Bacillati</taxon>
        <taxon>Actinomycetota</taxon>
        <taxon>Actinomycetes</taxon>
        <taxon>Propionibacteriales</taxon>
        <taxon>Actinopolymorphaceae</taxon>
        <taxon>Actinopolymorpha</taxon>
    </lineage>
</organism>
<comment type="caution">
    <text evidence="2">The sequence shown here is derived from an EMBL/GenBank/DDBJ whole genome shotgun (WGS) entry which is preliminary data.</text>
</comment>
<evidence type="ECO:0000313" key="2">
    <source>
        <dbReference type="EMBL" id="MBE1612620.1"/>
    </source>
</evidence>
<dbReference type="EMBL" id="JADBEM010000001">
    <property type="protein sequence ID" value="MBE1612620.1"/>
    <property type="molecule type" value="Genomic_DNA"/>
</dbReference>
<protein>
    <submittedName>
        <fullName evidence="2">Uncharacterized protein</fullName>
    </submittedName>
</protein>
<gene>
    <name evidence="2" type="ORF">HEB94_009468</name>
</gene>
<evidence type="ECO:0000313" key="3">
    <source>
        <dbReference type="Proteomes" id="UP000638648"/>
    </source>
</evidence>
<reference evidence="2" key="1">
    <citation type="submission" date="2020-10" db="EMBL/GenBank/DDBJ databases">
        <title>Sequencing the genomes of 1000 actinobacteria strains.</title>
        <authorList>
            <person name="Klenk H.-P."/>
        </authorList>
    </citation>
    <scope>NUCLEOTIDE SEQUENCE</scope>
    <source>
        <strain evidence="2">DSM 45354</strain>
    </source>
</reference>
<dbReference type="Proteomes" id="UP000638648">
    <property type="component" value="Unassembled WGS sequence"/>
</dbReference>
<sequence>MWTAGRESRVPATPQGVSGRRSQPSSQLGATSKPGPSGPG</sequence>
<feature type="region of interest" description="Disordered" evidence="1">
    <location>
        <begin position="1"/>
        <end position="40"/>
    </location>
</feature>
<keyword evidence="3" id="KW-1185">Reference proteome</keyword>
<name>A0A927N4P1_9ACTN</name>
<proteinExistence type="predicted"/>
<accession>A0A927N4P1</accession>
<evidence type="ECO:0000256" key="1">
    <source>
        <dbReference type="SAM" id="MobiDB-lite"/>
    </source>
</evidence>
<feature type="compositionally biased region" description="Polar residues" evidence="1">
    <location>
        <begin position="20"/>
        <end position="30"/>
    </location>
</feature>